<feature type="compositionally biased region" description="Basic and acidic residues" evidence="4">
    <location>
        <begin position="1"/>
        <end position="13"/>
    </location>
</feature>
<dbReference type="Pfam" id="PF00884">
    <property type="entry name" value="Sulfatase"/>
    <property type="match status" value="1"/>
</dbReference>
<dbReference type="AlphaFoldDB" id="A0A7S3XUX1"/>
<gene>
    <name evidence="7" type="ORF">HAKA00212_LOCUS11662</name>
</gene>
<accession>A0A7S3XUX1</accession>
<keyword evidence="5" id="KW-1133">Transmembrane helix</keyword>
<keyword evidence="2" id="KW-0106">Calcium</keyword>
<feature type="compositionally biased region" description="Basic and acidic residues" evidence="4">
    <location>
        <begin position="20"/>
        <end position="31"/>
    </location>
</feature>
<dbReference type="GO" id="GO:0008484">
    <property type="term" value="F:sulfuric ester hydrolase activity"/>
    <property type="evidence" value="ECO:0007669"/>
    <property type="project" value="InterPro"/>
</dbReference>
<name>A0A7S3XUX1_HETAK</name>
<dbReference type="InterPro" id="IPR000917">
    <property type="entry name" value="Sulfatase_N"/>
</dbReference>
<keyword evidence="3" id="KW-0325">Glycoprotein</keyword>
<reference evidence="7" key="1">
    <citation type="submission" date="2021-01" db="EMBL/GenBank/DDBJ databases">
        <authorList>
            <person name="Corre E."/>
            <person name="Pelletier E."/>
            <person name="Niang G."/>
            <person name="Scheremetjew M."/>
            <person name="Finn R."/>
            <person name="Kale V."/>
            <person name="Holt S."/>
            <person name="Cochrane G."/>
            <person name="Meng A."/>
            <person name="Brown T."/>
            <person name="Cohen L."/>
        </authorList>
    </citation>
    <scope>NUCLEOTIDE SEQUENCE</scope>
    <source>
        <strain evidence="7">CCMP3107</strain>
    </source>
</reference>
<dbReference type="PANTHER" id="PTHR10342:SF274">
    <property type="entry name" value="ARYLSULFATASE B"/>
    <property type="match status" value="1"/>
</dbReference>
<protein>
    <recommendedName>
        <fullName evidence="6">Sulfatase N-terminal domain-containing protein</fullName>
    </recommendedName>
</protein>
<feature type="domain" description="Sulfatase N-terminal" evidence="6">
    <location>
        <begin position="79"/>
        <end position="415"/>
    </location>
</feature>
<keyword evidence="5" id="KW-0472">Membrane</keyword>
<dbReference type="SUPFAM" id="SSF53649">
    <property type="entry name" value="Alkaline phosphatase-like"/>
    <property type="match status" value="1"/>
</dbReference>
<evidence type="ECO:0000256" key="5">
    <source>
        <dbReference type="SAM" id="Phobius"/>
    </source>
</evidence>
<evidence type="ECO:0000259" key="6">
    <source>
        <dbReference type="Pfam" id="PF00884"/>
    </source>
</evidence>
<dbReference type="GO" id="GO:0046872">
    <property type="term" value="F:metal ion binding"/>
    <property type="evidence" value="ECO:0007669"/>
    <property type="project" value="UniProtKB-KW"/>
</dbReference>
<dbReference type="InterPro" id="IPR017850">
    <property type="entry name" value="Alkaline_phosphatase_core_sf"/>
</dbReference>
<evidence type="ECO:0000256" key="4">
    <source>
        <dbReference type="SAM" id="MobiDB-lite"/>
    </source>
</evidence>
<evidence type="ECO:0000256" key="1">
    <source>
        <dbReference type="ARBA" id="ARBA00022723"/>
    </source>
</evidence>
<evidence type="ECO:0000256" key="2">
    <source>
        <dbReference type="ARBA" id="ARBA00022837"/>
    </source>
</evidence>
<organism evidence="7">
    <name type="scientific">Heterosigma akashiwo</name>
    <name type="common">Chromophytic alga</name>
    <name type="synonym">Heterosigma carterae</name>
    <dbReference type="NCBI Taxonomy" id="2829"/>
    <lineage>
        <taxon>Eukaryota</taxon>
        <taxon>Sar</taxon>
        <taxon>Stramenopiles</taxon>
        <taxon>Ochrophyta</taxon>
        <taxon>Raphidophyceae</taxon>
        <taxon>Chattonellales</taxon>
        <taxon>Chattonellaceae</taxon>
        <taxon>Heterosigma</taxon>
    </lineage>
</organism>
<feature type="region of interest" description="Disordered" evidence="4">
    <location>
        <begin position="1"/>
        <end position="31"/>
    </location>
</feature>
<dbReference type="Gene3D" id="3.40.720.10">
    <property type="entry name" value="Alkaline Phosphatase, subunit A"/>
    <property type="match status" value="1"/>
</dbReference>
<feature type="transmembrane region" description="Helical" evidence="5">
    <location>
        <begin position="40"/>
        <end position="57"/>
    </location>
</feature>
<dbReference type="PANTHER" id="PTHR10342">
    <property type="entry name" value="ARYLSULFATASE"/>
    <property type="match status" value="1"/>
</dbReference>
<dbReference type="CDD" id="cd16029">
    <property type="entry name" value="4-S"/>
    <property type="match status" value="1"/>
</dbReference>
<proteinExistence type="predicted"/>
<keyword evidence="1" id="KW-0479">Metal-binding</keyword>
<dbReference type="Gene3D" id="3.30.1120.10">
    <property type="match status" value="1"/>
</dbReference>
<evidence type="ECO:0000256" key="3">
    <source>
        <dbReference type="ARBA" id="ARBA00023180"/>
    </source>
</evidence>
<sequence length="599" mass="66542">MALNPRFEDEERSSLLYQQDGKEQSRIPAKDSPRLMETKLSMVVLVLCAILGLAAVTRNPMITRTPSVSLLSTQSNPDPHIIFILVDDQGYADVGYNSQGSDMWLFTPTIDELSNQGIRLTQYYAAHSCTPSRSSIMTGKFPINNGLGYRIPTTSSPYGLPLEHRTLAEYLQERGYSTQLLGKWHLGFHNANYLPTARGFDSALGVYDGGVTHWSKTVNSCSSEDDSVDSPCNDKYYDFHQDGADAEADANDYGPKVYMREARARVAAHAAEHGNSQPLFLYYAHQLVHKPMEEPDMEMVTEQQQNAAEIITELDNRRMFYQMTAALDYTIADLIDALKENGMYDNSVIVYASDNGGCSHYGGNNWPLRGEKNTLFEGGLKVPAFIHSPLLPKELEGTEYNEMFHNVDWLPTLVEGFLGGALGEEEAAGLDGLNLYDSLLGRAGAAARGEVLHNIEVAEDADTGELVMRAALRVGDNKLVIGEDTSGWFTNVALNANEVSCETDAAATYTDSVFVFNVATENTEKTNHYHTVDDATLDELYARLDFYYEHMRAPAYSDAVVGDPWGTWRANDNYLTPWIADEELEEGERAVLETRAEAR</sequence>
<keyword evidence="5" id="KW-0812">Transmembrane</keyword>
<dbReference type="EMBL" id="HBIU01025228">
    <property type="protein sequence ID" value="CAE0632950.1"/>
    <property type="molecule type" value="Transcribed_RNA"/>
</dbReference>
<evidence type="ECO:0000313" key="7">
    <source>
        <dbReference type="EMBL" id="CAE0632950.1"/>
    </source>
</evidence>
<dbReference type="InterPro" id="IPR047115">
    <property type="entry name" value="ARSB"/>
</dbReference>